<dbReference type="EC" id="3.1.1.24" evidence="3"/>
<dbReference type="EMBL" id="CP024985">
    <property type="protein sequence ID" value="ATZ22219.1"/>
    <property type="molecule type" value="Genomic_DNA"/>
</dbReference>
<dbReference type="InterPro" id="IPR000073">
    <property type="entry name" value="AB_hydrolase_1"/>
</dbReference>
<dbReference type="PRINTS" id="PR00111">
    <property type="entry name" value="ABHYDROLASE"/>
</dbReference>
<dbReference type="InterPro" id="IPR050471">
    <property type="entry name" value="AB_hydrolase"/>
</dbReference>
<keyword evidence="3" id="KW-0378">Hydrolase</keyword>
<organism evidence="3 4">
    <name type="scientific">Streptomyces lavendulae subsp. lavendulae</name>
    <dbReference type="NCBI Taxonomy" id="58340"/>
    <lineage>
        <taxon>Bacteria</taxon>
        <taxon>Bacillati</taxon>
        <taxon>Actinomycetota</taxon>
        <taxon>Actinomycetes</taxon>
        <taxon>Kitasatosporales</taxon>
        <taxon>Streptomycetaceae</taxon>
        <taxon>Streptomyces</taxon>
    </lineage>
</organism>
<accession>A0A2K8P647</accession>
<dbReference type="SUPFAM" id="SSF53474">
    <property type="entry name" value="alpha/beta-Hydrolases"/>
    <property type="match status" value="1"/>
</dbReference>
<feature type="region of interest" description="Disordered" evidence="1">
    <location>
        <begin position="284"/>
        <end position="306"/>
    </location>
</feature>
<evidence type="ECO:0000256" key="1">
    <source>
        <dbReference type="SAM" id="MobiDB-lite"/>
    </source>
</evidence>
<dbReference type="Gene3D" id="3.40.50.1820">
    <property type="entry name" value="alpha/beta hydrolase"/>
    <property type="match status" value="1"/>
</dbReference>
<evidence type="ECO:0000313" key="4">
    <source>
        <dbReference type="Proteomes" id="UP000231791"/>
    </source>
</evidence>
<dbReference type="GO" id="GO:0046503">
    <property type="term" value="P:glycerolipid catabolic process"/>
    <property type="evidence" value="ECO:0007669"/>
    <property type="project" value="TreeGrafter"/>
</dbReference>
<keyword evidence="4" id="KW-1185">Reference proteome</keyword>
<feature type="domain" description="AB hydrolase-1" evidence="2">
    <location>
        <begin position="24"/>
        <end position="260"/>
    </location>
</feature>
<protein>
    <submittedName>
        <fullName evidence="3">3-oxoadipate enol-lactonase 2</fullName>
        <ecNumber evidence="3">3.1.1.24</ecNumber>
    </submittedName>
</protein>
<proteinExistence type="predicted"/>
<dbReference type="InterPro" id="IPR029058">
    <property type="entry name" value="AB_hydrolase_fold"/>
</dbReference>
<dbReference type="Pfam" id="PF00561">
    <property type="entry name" value="Abhydrolase_1"/>
    <property type="match status" value="1"/>
</dbReference>
<evidence type="ECO:0000313" key="3">
    <source>
        <dbReference type="EMBL" id="ATZ22219.1"/>
    </source>
</evidence>
<dbReference type="AlphaFoldDB" id="A0A2K8P647"/>
<dbReference type="PANTHER" id="PTHR43433">
    <property type="entry name" value="HYDROLASE, ALPHA/BETA FOLD FAMILY PROTEIN"/>
    <property type="match status" value="1"/>
</dbReference>
<dbReference type="GO" id="GO:0047570">
    <property type="term" value="F:3-oxoadipate enol-lactonase activity"/>
    <property type="evidence" value="ECO:0007669"/>
    <property type="project" value="UniProtKB-EC"/>
</dbReference>
<evidence type="ECO:0000259" key="2">
    <source>
        <dbReference type="Pfam" id="PF00561"/>
    </source>
</evidence>
<dbReference type="OrthoDB" id="8957634at2"/>
<sequence>MAERMVDVDGAELCTETFGDRSDPPVLLIMGTGASMLWWEEGFCRMLAEGGRFVIRYDHRDTGRSVTRKRGSSGYTGLDLAGDAVGVLDAYGIPAAHVVGVSAGGALAQLIALGRPDRILSLVLISTSRAVPGDRELPPPTEEFMRFASSAEADWSHTASVIDYLVEYARVLAGSRRQFDETAVRDLVRRDVERAHRFAAVRNHDSLPEGERPRRPLSSISVPTLVIHGTADPMFPFGHGEALSEAIPGAGLLALEGAGHGVDRADWETIVRAIIAHTAVDGPVRAPRRNAGPRRTDVGCDPDTGA</sequence>
<dbReference type="Proteomes" id="UP000231791">
    <property type="component" value="Chromosome"/>
</dbReference>
<dbReference type="PANTHER" id="PTHR43433:SF5">
    <property type="entry name" value="AB HYDROLASE-1 DOMAIN-CONTAINING PROTEIN"/>
    <property type="match status" value="1"/>
</dbReference>
<dbReference type="KEGG" id="slx:SLAV_01450"/>
<dbReference type="RefSeq" id="WP_078950148.1">
    <property type="nucleotide sequence ID" value="NZ_JOEW01000004.1"/>
</dbReference>
<gene>
    <name evidence="3" type="primary">catD1</name>
    <name evidence="3" type="ORF">SLAV_01450</name>
</gene>
<name>A0A2K8P647_STRLA</name>
<reference evidence="3 4" key="1">
    <citation type="submission" date="2017-11" db="EMBL/GenBank/DDBJ databases">
        <title>Complete genome sequence of Streptomyces lavendulae subsp. lavendulae CCM 3239 (formerly 'Streptomyces aureofaciens CCM 3239'), the producer of the angucycline-type antibiotic auricin.</title>
        <authorList>
            <person name="Busche T."/>
            <person name="Novakova R."/>
            <person name="Al'Dilaimi A."/>
            <person name="Homerova D."/>
            <person name="Feckova L."/>
            <person name="Rezuchova B."/>
            <person name="Mingyar E."/>
            <person name="Csolleiova D."/>
            <person name="Bekeova C."/>
            <person name="Winkler A."/>
            <person name="Sevcikova B."/>
            <person name="Kalinowski J."/>
            <person name="Kormanec J."/>
            <person name="Ruckert C."/>
        </authorList>
    </citation>
    <scope>NUCLEOTIDE SEQUENCE [LARGE SCALE GENOMIC DNA]</scope>
    <source>
        <strain evidence="3 4">CCM 3239</strain>
    </source>
</reference>
<dbReference type="GO" id="GO:0004806">
    <property type="term" value="F:triacylglycerol lipase activity"/>
    <property type="evidence" value="ECO:0007669"/>
    <property type="project" value="TreeGrafter"/>
</dbReference>